<feature type="non-terminal residue" evidence="2">
    <location>
        <position position="1"/>
    </location>
</feature>
<evidence type="ECO:0000256" key="1">
    <source>
        <dbReference type="SAM" id="MobiDB-lite"/>
    </source>
</evidence>
<proteinExistence type="predicted"/>
<dbReference type="AlphaFoldDB" id="A0A8J2K7X4"/>
<comment type="caution">
    <text evidence="2">The sequence shown here is derived from an EMBL/GenBank/DDBJ whole genome shotgun (WGS) entry which is preliminary data.</text>
</comment>
<accession>A0A8J2K7X4</accession>
<keyword evidence="3" id="KW-1185">Reference proteome</keyword>
<protein>
    <submittedName>
        <fullName evidence="2">Uncharacterized protein</fullName>
    </submittedName>
</protein>
<organism evidence="2 3">
    <name type="scientific">Allacma fusca</name>
    <dbReference type="NCBI Taxonomy" id="39272"/>
    <lineage>
        <taxon>Eukaryota</taxon>
        <taxon>Metazoa</taxon>
        <taxon>Ecdysozoa</taxon>
        <taxon>Arthropoda</taxon>
        <taxon>Hexapoda</taxon>
        <taxon>Collembola</taxon>
        <taxon>Symphypleona</taxon>
        <taxon>Sminthuridae</taxon>
        <taxon>Allacma</taxon>
    </lineage>
</organism>
<name>A0A8J2K7X4_9HEXA</name>
<dbReference type="EMBL" id="CAJVCH010269779">
    <property type="protein sequence ID" value="CAG7734475.1"/>
    <property type="molecule type" value="Genomic_DNA"/>
</dbReference>
<dbReference type="Proteomes" id="UP000708208">
    <property type="component" value="Unassembled WGS sequence"/>
</dbReference>
<reference evidence="2" key="1">
    <citation type="submission" date="2021-06" db="EMBL/GenBank/DDBJ databases">
        <authorList>
            <person name="Hodson N. C."/>
            <person name="Mongue J. A."/>
            <person name="Jaron S. K."/>
        </authorList>
    </citation>
    <scope>NUCLEOTIDE SEQUENCE</scope>
</reference>
<evidence type="ECO:0000313" key="2">
    <source>
        <dbReference type="EMBL" id="CAG7734475.1"/>
    </source>
</evidence>
<gene>
    <name evidence="2" type="ORF">AFUS01_LOCUS22862</name>
</gene>
<evidence type="ECO:0000313" key="3">
    <source>
        <dbReference type="Proteomes" id="UP000708208"/>
    </source>
</evidence>
<sequence>MRFAFVEENTFECKRTQRFFLLSDFYIEEPGILEVPNVKQEPPDQLLDESSASKVPDLKYETTDQLEEPNVPDVPSVKYEATDQLEEPTTPEVPNVKYEPVDLSQDPLKLRIKKALGIVIKPVTESLEDFVGINGCVSQIMLNGSVTRTPSDLAPEITAAGRSSG</sequence>
<feature type="region of interest" description="Disordered" evidence="1">
    <location>
        <begin position="37"/>
        <end position="76"/>
    </location>
</feature>